<dbReference type="InterPro" id="IPR016162">
    <property type="entry name" value="Ald_DH_N"/>
</dbReference>
<keyword evidence="8" id="KW-1185">Reference proteome</keyword>
<evidence type="ECO:0000256" key="4">
    <source>
        <dbReference type="PROSITE-ProRule" id="PRU10007"/>
    </source>
</evidence>
<dbReference type="InterPro" id="IPR029510">
    <property type="entry name" value="Ald_DH_CS_GLU"/>
</dbReference>
<dbReference type="PANTHER" id="PTHR42986:SF1">
    <property type="entry name" value="BENZALDEHYDE DEHYDROGENASE YFMT"/>
    <property type="match status" value="1"/>
</dbReference>
<dbReference type="EMBL" id="KZ679006">
    <property type="protein sequence ID" value="PSS27069.1"/>
    <property type="molecule type" value="Genomic_DNA"/>
</dbReference>
<dbReference type="SUPFAM" id="SSF53720">
    <property type="entry name" value="ALDH-like"/>
    <property type="match status" value="1"/>
</dbReference>
<feature type="active site" evidence="4">
    <location>
        <position position="274"/>
    </location>
</feature>
<dbReference type="STRING" id="857342.A0A2T3BCD4"/>
<evidence type="ECO:0000256" key="2">
    <source>
        <dbReference type="ARBA" id="ARBA00023002"/>
    </source>
</evidence>
<dbReference type="Gene3D" id="3.40.309.10">
    <property type="entry name" value="Aldehyde Dehydrogenase, Chain A, domain 2"/>
    <property type="match status" value="1"/>
</dbReference>
<keyword evidence="2 5" id="KW-0560">Oxidoreductase</keyword>
<dbReference type="InterPro" id="IPR016161">
    <property type="entry name" value="Ald_DH/histidinol_DH"/>
</dbReference>
<reference evidence="7 8" key="1">
    <citation type="journal article" date="2018" name="New Phytol.">
        <title>Comparative genomics and transcriptomics depict ericoid mycorrhizal fungi as versatile saprotrophs and plant mutualists.</title>
        <authorList>
            <person name="Martino E."/>
            <person name="Morin E."/>
            <person name="Grelet G.A."/>
            <person name="Kuo A."/>
            <person name="Kohler A."/>
            <person name="Daghino S."/>
            <person name="Barry K.W."/>
            <person name="Cichocki N."/>
            <person name="Clum A."/>
            <person name="Dockter R.B."/>
            <person name="Hainaut M."/>
            <person name="Kuo R.C."/>
            <person name="LaButti K."/>
            <person name="Lindahl B.D."/>
            <person name="Lindquist E.A."/>
            <person name="Lipzen A."/>
            <person name="Khouja H.R."/>
            <person name="Magnuson J."/>
            <person name="Murat C."/>
            <person name="Ohm R.A."/>
            <person name="Singer S.W."/>
            <person name="Spatafora J.W."/>
            <person name="Wang M."/>
            <person name="Veneault-Fourrey C."/>
            <person name="Henrissat B."/>
            <person name="Grigoriev I.V."/>
            <person name="Martin F.M."/>
            <person name="Perotto S."/>
        </authorList>
    </citation>
    <scope>NUCLEOTIDE SEQUENCE [LARGE SCALE GENOMIC DNA]</scope>
    <source>
        <strain evidence="7 8">ATCC 22711</strain>
    </source>
</reference>
<dbReference type="InterPro" id="IPR015590">
    <property type="entry name" value="Aldehyde_DH_dom"/>
</dbReference>
<dbReference type="PROSITE" id="PS00687">
    <property type="entry name" value="ALDEHYDE_DEHYDR_GLU"/>
    <property type="match status" value="1"/>
</dbReference>
<dbReference type="Gene3D" id="3.40.605.10">
    <property type="entry name" value="Aldehyde Dehydrogenase, Chain A, domain 1"/>
    <property type="match status" value="1"/>
</dbReference>
<gene>
    <name evidence="7" type="ORF">M430DRAFT_111492</name>
</gene>
<accession>A0A2T3BCD4</accession>
<dbReference type="PANTHER" id="PTHR42986">
    <property type="entry name" value="BENZALDEHYDE DEHYDROGENASE YFMT"/>
    <property type="match status" value="1"/>
</dbReference>
<comment type="similarity">
    <text evidence="1 5">Belongs to the aldehyde dehydrogenase family.</text>
</comment>
<evidence type="ECO:0000313" key="7">
    <source>
        <dbReference type="EMBL" id="PSS27069.1"/>
    </source>
</evidence>
<dbReference type="AlphaFoldDB" id="A0A2T3BCD4"/>
<sequence length="512" mass="54065">MNGNIVNGIPKATKLSDPQLLYINGAEVASSNSGTFTATNPMTGKDIYACSSASVDDYKEAILSAQTAFKTWSRTPPSARRLIFLKAADILDSYLEGQEHDEGADVGEIMSAEVSATKSWTTVNIKAGAGFLREAAGLVTHIKGEIVPADRPGTTIMVLREAVGVVFAISPWNAPVSLAARAIATPLICGNTVVLKPSEFSPKSQYIMVRALAAAGLPAGCLNFLPTRPADAALVTEVAVKHPLVRRINFTGSDRVGTIIAGWAASVLKQCVLELGGKAPVLVLEDAAISDAVEAIAFGGLSNNGQICMSTERVIIHDTVAEELKTSLLAKVNTLKCGSQYDDPSVALSGLYTPSSAKRVLGLVKSAIEQGAELLTGDLEIHGQNGTILKPHILDNVTMDMEISKEESFGPIMCLYRVSSDEEAIEVANSSEFTLCSSVFSRDVLRAMGVAKQVRAGSCHINGPTVYIEAPLPNGGTGGRSGYGRFGGMAGVEEFTERKILTLGQPGMRYPF</sequence>
<dbReference type="InterPro" id="IPR016163">
    <property type="entry name" value="Ald_DH_C"/>
</dbReference>
<dbReference type="GeneID" id="36569521"/>
<feature type="domain" description="Aldehyde dehydrogenase" evidence="6">
    <location>
        <begin position="31"/>
        <end position="500"/>
    </location>
</feature>
<evidence type="ECO:0000256" key="1">
    <source>
        <dbReference type="ARBA" id="ARBA00009986"/>
    </source>
</evidence>
<evidence type="ECO:0000259" key="6">
    <source>
        <dbReference type="Pfam" id="PF00171"/>
    </source>
</evidence>
<dbReference type="Pfam" id="PF00171">
    <property type="entry name" value="Aldedh"/>
    <property type="match status" value="1"/>
</dbReference>
<dbReference type="InParanoid" id="A0A2T3BCD4"/>
<dbReference type="GO" id="GO:0016620">
    <property type="term" value="F:oxidoreductase activity, acting on the aldehyde or oxo group of donors, NAD or NADP as acceptor"/>
    <property type="evidence" value="ECO:0007669"/>
    <property type="project" value="InterPro"/>
</dbReference>
<keyword evidence="3" id="KW-0520">NAD</keyword>
<proteinExistence type="inferred from homology"/>
<name>A0A2T3BCD4_AMORE</name>
<dbReference type="Proteomes" id="UP000241818">
    <property type="component" value="Unassembled WGS sequence"/>
</dbReference>
<organism evidence="7 8">
    <name type="scientific">Amorphotheca resinae ATCC 22711</name>
    <dbReference type="NCBI Taxonomy" id="857342"/>
    <lineage>
        <taxon>Eukaryota</taxon>
        <taxon>Fungi</taxon>
        <taxon>Dikarya</taxon>
        <taxon>Ascomycota</taxon>
        <taxon>Pezizomycotina</taxon>
        <taxon>Leotiomycetes</taxon>
        <taxon>Helotiales</taxon>
        <taxon>Amorphothecaceae</taxon>
        <taxon>Amorphotheca</taxon>
    </lineage>
</organism>
<evidence type="ECO:0000256" key="5">
    <source>
        <dbReference type="RuleBase" id="RU003345"/>
    </source>
</evidence>
<dbReference type="OrthoDB" id="310895at2759"/>
<dbReference type="RefSeq" id="XP_024724594.1">
    <property type="nucleotide sequence ID" value="XM_024861440.1"/>
</dbReference>
<evidence type="ECO:0000313" key="8">
    <source>
        <dbReference type="Proteomes" id="UP000241818"/>
    </source>
</evidence>
<evidence type="ECO:0000256" key="3">
    <source>
        <dbReference type="ARBA" id="ARBA00023027"/>
    </source>
</evidence>
<protein>
    <recommendedName>
        <fullName evidence="6">Aldehyde dehydrogenase domain-containing protein</fullName>
    </recommendedName>
</protein>